<protein>
    <submittedName>
        <fullName evidence="2">Peptidase family M50</fullName>
    </submittedName>
</protein>
<keyword evidence="3" id="KW-1185">Reference proteome</keyword>
<dbReference type="InterPro" id="IPR001193">
    <property type="entry name" value="MBTPS2"/>
</dbReference>
<dbReference type="PANTHER" id="PTHR13325">
    <property type="entry name" value="PROTEASE M50 MEMBRANE-BOUND TRANSCRIPTION FACTOR SITE 2 PROTEASE"/>
    <property type="match status" value="1"/>
</dbReference>
<dbReference type="AlphaFoldDB" id="A0A0F0L279"/>
<gene>
    <name evidence="2" type="ORF">RN50_00406</name>
</gene>
<feature type="transmembrane region" description="Helical" evidence="1">
    <location>
        <begin position="242"/>
        <end position="267"/>
    </location>
</feature>
<evidence type="ECO:0000256" key="1">
    <source>
        <dbReference type="SAM" id="Phobius"/>
    </source>
</evidence>
<dbReference type="GO" id="GO:0004222">
    <property type="term" value="F:metalloendopeptidase activity"/>
    <property type="evidence" value="ECO:0007669"/>
    <property type="project" value="InterPro"/>
</dbReference>
<dbReference type="GO" id="GO:0016020">
    <property type="term" value="C:membrane"/>
    <property type="evidence" value="ECO:0007669"/>
    <property type="project" value="InterPro"/>
</dbReference>
<dbReference type="EMBL" id="JYIU01000026">
    <property type="protein sequence ID" value="KJL25636.1"/>
    <property type="molecule type" value="Genomic_DNA"/>
</dbReference>
<keyword evidence="1" id="KW-0472">Membrane</keyword>
<feature type="transmembrane region" description="Helical" evidence="1">
    <location>
        <begin position="339"/>
        <end position="360"/>
    </location>
</feature>
<dbReference type="NCBIfam" id="NF041824">
    <property type="entry name" value="daptide_HExxH"/>
    <property type="match status" value="1"/>
</dbReference>
<dbReference type="Proteomes" id="UP000033572">
    <property type="component" value="Unassembled WGS sequence"/>
</dbReference>
<reference evidence="2 3" key="1">
    <citation type="submission" date="2015-02" db="EMBL/GenBank/DDBJ databases">
        <title>Draft genome sequences of ten Microbacterium spp. with emphasis on heavy metal contaminated environments.</title>
        <authorList>
            <person name="Corretto E."/>
        </authorList>
    </citation>
    <scope>NUCLEOTIDE SEQUENCE [LARGE SCALE GENOMIC DNA]</scope>
    <source>
        <strain evidence="2 3">DSM 12966</strain>
    </source>
</reference>
<feature type="transmembrane region" description="Helical" evidence="1">
    <location>
        <begin position="372"/>
        <end position="395"/>
    </location>
</feature>
<evidence type="ECO:0000313" key="2">
    <source>
        <dbReference type="EMBL" id="KJL25636.1"/>
    </source>
</evidence>
<keyword evidence="1" id="KW-1133">Transmembrane helix</keyword>
<feature type="transmembrane region" description="Helical" evidence="1">
    <location>
        <begin position="273"/>
        <end position="293"/>
    </location>
</feature>
<sequence length="558" mass="59491">MKSASTSFLPIRRAALDPLTLDSRPSLASTVAFEEPTVEGAPWIVTVEGVPTSRVSGAVVELLSAMDGRSSVRDLRKEVAPDEPEPQFLTLVDRFQQSGLLEGTQRKSAGRVVFRAPLTLQIATLRAPAMFRRLDRIVRPFPGRAGLIVLAGLALLGSVAAIIQVSDVARLLFSPMPLLQLVVVLVVLVVLTLIHEGAHGLALTRFGGRPRRAGFMIFYLTPAFFVDVTDGWRLRHKWQRAWVALAGPAVHAVIGSAFALAALLASATDLQQLLLLLAIACYGIVLVNLVPFVRFDGYIALMSALDEPNLRERTKRDGGNWLVHLLYGGSRAPKRLNRWWSVPFGIASILAPVCLVIFAVMRIAHALAGGGLVAGVVVLSLEVAVLILGLTAIAGGLRRAWRVGVSAWRFVLVNLVIAATVALAGVWIVVPLTATAGFTVGEDNTVVIVQGGSTEDPIPDGARLTLLTNGVMGSLPVGSSTYEARVPQSVNVPLDALFPVKMHDVDVPATAIGVAHLGSDPGQVPSSGQARMELGNVNLWQSLWNQAVAQPLAGLLKR</sequence>
<dbReference type="GO" id="GO:0031293">
    <property type="term" value="P:membrane protein intracellular domain proteolysis"/>
    <property type="evidence" value="ECO:0007669"/>
    <property type="project" value="TreeGrafter"/>
</dbReference>
<proteinExistence type="predicted"/>
<name>A0A0F0L279_9MICO</name>
<dbReference type="InterPro" id="IPR049694">
    <property type="entry name" value="Daptide_HExxH"/>
</dbReference>
<accession>A0A0F0L279</accession>
<keyword evidence="1" id="KW-0812">Transmembrane</keyword>
<dbReference type="PANTHER" id="PTHR13325:SF3">
    <property type="entry name" value="MEMBRANE-BOUND TRANSCRIPTION FACTOR SITE-2 PROTEASE"/>
    <property type="match status" value="1"/>
</dbReference>
<dbReference type="GeneID" id="94445923"/>
<dbReference type="PATRIC" id="fig|104336.4.peg.425"/>
<comment type="caution">
    <text evidence="2">The sequence shown here is derived from an EMBL/GenBank/DDBJ whole genome shotgun (WGS) entry which is preliminary data.</text>
</comment>
<dbReference type="GO" id="GO:0005737">
    <property type="term" value="C:cytoplasm"/>
    <property type="evidence" value="ECO:0007669"/>
    <property type="project" value="TreeGrafter"/>
</dbReference>
<feature type="transmembrane region" description="Helical" evidence="1">
    <location>
        <begin position="178"/>
        <end position="202"/>
    </location>
</feature>
<feature type="transmembrane region" description="Helical" evidence="1">
    <location>
        <begin position="145"/>
        <end position="166"/>
    </location>
</feature>
<evidence type="ECO:0000313" key="3">
    <source>
        <dbReference type="Proteomes" id="UP000033572"/>
    </source>
</evidence>
<feature type="transmembrane region" description="Helical" evidence="1">
    <location>
        <begin position="407"/>
        <end position="430"/>
    </location>
</feature>
<dbReference type="RefSeq" id="WP_156149241.1">
    <property type="nucleotide sequence ID" value="NZ_CP031425.1"/>
</dbReference>
<organism evidence="2 3">
    <name type="scientific">Microbacterium foliorum</name>
    <dbReference type="NCBI Taxonomy" id="104336"/>
    <lineage>
        <taxon>Bacteria</taxon>
        <taxon>Bacillati</taxon>
        <taxon>Actinomycetota</taxon>
        <taxon>Actinomycetes</taxon>
        <taxon>Micrococcales</taxon>
        <taxon>Microbacteriaceae</taxon>
        <taxon>Microbacterium</taxon>
    </lineage>
</organism>